<dbReference type="Proteomes" id="UP000023152">
    <property type="component" value="Unassembled WGS sequence"/>
</dbReference>
<evidence type="ECO:0000313" key="2">
    <source>
        <dbReference type="Proteomes" id="UP000023152"/>
    </source>
</evidence>
<name>X6M8L3_RETFI</name>
<dbReference type="EMBL" id="ASPP01023568">
    <property type="protein sequence ID" value="ETO10254.1"/>
    <property type="molecule type" value="Genomic_DNA"/>
</dbReference>
<keyword evidence="2" id="KW-1185">Reference proteome</keyword>
<feature type="non-terminal residue" evidence="1">
    <location>
        <position position="120"/>
    </location>
</feature>
<proteinExistence type="predicted"/>
<comment type="caution">
    <text evidence="1">The sequence shown here is derived from an EMBL/GenBank/DDBJ whole genome shotgun (WGS) entry which is preliminary data.</text>
</comment>
<reference evidence="1 2" key="1">
    <citation type="journal article" date="2013" name="Curr. Biol.">
        <title>The Genome of the Foraminiferan Reticulomyxa filosa.</title>
        <authorList>
            <person name="Glockner G."/>
            <person name="Hulsmann N."/>
            <person name="Schleicher M."/>
            <person name="Noegel A.A."/>
            <person name="Eichinger L."/>
            <person name="Gallinger C."/>
            <person name="Pawlowski J."/>
            <person name="Sierra R."/>
            <person name="Euteneuer U."/>
            <person name="Pillet L."/>
            <person name="Moustafa A."/>
            <person name="Platzer M."/>
            <person name="Groth M."/>
            <person name="Szafranski K."/>
            <person name="Schliwa M."/>
        </authorList>
    </citation>
    <scope>NUCLEOTIDE SEQUENCE [LARGE SCALE GENOMIC DNA]</scope>
</reference>
<protein>
    <submittedName>
        <fullName evidence="1">Uncharacterized protein</fullName>
    </submittedName>
</protein>
<sequence>MLTEKQNGPLRQMKVLLREVEEVEQDCVIGITKKSERAPLDNFQQNKADLHHLLRSIKTVIFDVETQKGLELRMGMTKESIEIKYKIENDFKTAHELYSNMSEAYESDVKTFEKKPVSNQ</sequence>
<accession>X6M8L3</accession>
<evidence type="ECO:0000313" key="1">
    <source>
        <dbReference type="EMBL" id="ETO10254.1"/>
    </source>
</evidence>
<dbReference type="AlphaFoldDB" id="X6M8L3"/>
<gene>
    <name evidence="1" type="ORF">RFI_27119</name>
</gene>
<organism evidence="1 2">
    <name type="scientific">Reticulomyxa filosa</name>
    <dbReference type="NCBI Taxonomy" id="46433"/>
    <lineage>
        <taxon>Eukaryota</taxon>
        <taxon>Sar</taxon>
        <taxon>Rhizaria</taxon>
        <taxon>Retaria</taxon>
        <taxon>Foraminifera</taxon>
        <taxon>Monothalamids</taxon>
        <taxon>Reticulomyxidae</taxon>
        <taxon>Reticulomyxa</taxon>
    </lineage>
</organism>